<dbReference type="Proteomes" id="UP000823858">
    <property type="component" value="Unassembled WGS sequence"/>
</dbReference>
<keyword evidence="2" id="KW-0472">Membrane</keyword>
<evidence type="ECO:0000256" key="2">
    <source>
        <dbReference type="SAM" id="Phobius"/>
    </source>
</evidence>
<keyword evidence="2" id="KW-1133">Transmembrane helix</keyword>
<feature type="transmembrane region" description="Helical" evidence="2">
    <location>
        <begin position="140"/>
        <end position="163"/>
    </location>
</feature>
<reference evidence="3" key="1">
    <citation type="journal article" date="2021" name="PeerJ">
        <title>Extensive microbial diversity within the chicken gut microbiome revealed by metagenomics and culture.</title>
        <authorList>
            <person name="Gilroy R."/>
            <person name="Ravi A."/>
            <person name="Getino M."/>
            <person name="Pursley I."/>
            <person name="Horton D.L."/>
            <person name="Alikhan N.F."/>
            <person name="Baker D."/>
            <person name="Gharbi K."/>
            <person name="Hall N."/>
            <person name="Watson M."/>
            <person name="Adriaenssens E.M."/>
            <person name="Foster-Nyarko E."/>
            <person name="Jarju S."/>
            <person name="Secka A."/>
            <person name="Antonio M."/>
            <person name="Oren A."/>
            <person name="Chaudhuri R.R."/>
            <person name="La Ragione R."/>
            <person name="Hildebrand F."/>
            <person name="Pallen M.J."/>
        </authorList>
    </citation>
    <scope>NUCLEOTIDE SEQUENCE</scope>
    <source>
        <strain evidence="3">ChiHjej13B12-4958</strain>
    </source>
</reference>
<name>A0A9D2QEA2_9CORY</name>
<feature type="transmembrane region" description="Helical" evidence="2">
    <location>
        <begin position="72"/>
        <end position="105"/>
    </location>
</feature>
<evidence type="ECO:0000256" key="1">
    <source>
        <dbReference type="SAM" id="MobiDB-lite"/>
    </source>
</evidence>
<dbReference type="InterPro" id="IPR036259">
    <property type="entry name" value="MFS_trans_sf"/>
</dbReference>
<feature type="transmembrane region" description="Helical" evidence="2">
    <location>
        <begin position="111"/>
        <end position="133"/>
    </location>
</feature>
<proteinExistence type="predicted"/>
<dbReference type="SUPFAM" id="SSF103473">
    <property type="entry name" value="MFS general substrate transporter"/>
    <property type="match status" value="1"/>
</dbReference>
<keyword evidence="2" id="KW-0812">Transmembrane</keyword>
<feature type="region of interest" description="Disordered" evidence="1">
    <location>
        <begin position="1"/>
        <end position="56"/>
    </location>
</feature>
<evidence type="ECO:0000313" key="4">
    <source>
        <dbReference type="Proteomes" id="UP000823858"/>
    </source>
</evidence>
<comment type="caution">
    <text evidence="3">The sequence shown here is derived from an EMBL/GenBank/DDBJ whole genome shotgun (WGS) entry which is preliminary data.</text>
</comment>
<dbReference type="EMBL" id="DWVP01000013">
    <property type="protein sequence ID" value="HJC84970.1"/>
    <property type="molecule type" value="Genomic_DNA"/>
</dbReference>
<protein>
    <submittedName>
        <fullName evidence="3">YIP1 family protein</fullName>
    </submittedName>
</protein>
<feature type="transmembrane region" description="Helical" evidence="2">
    <location>
        <begin position="169"/>
        <end position="186"/>
    </location>
</feature>
<feature type="compositionally biased region" description="Low complexity" evidence="1">
    <location>
        <begin position="22"/>
        <end position="56"/>
    </location>
</feature>
<sequence length="196" mass="21000">MSNQQPYRPDPNRGYGQNEPTRQYSQQQYGAQYQQRQPNQAPQQGQPQNRPPNQQAEQPHLLAGRFDTKKVIINLVILGVLCAVISFAILVVVDLIVSAITGWAAQGPGNAVVYGAIAGIVGVLAGLLYIPVVGTGNENLFGMAIMALTLAAIVIYVLSGGLLDGDWNTILTLAAILCTATTAYLSPTRIESARVR</sequence>
<accession>A0A9D2QEA2</accession>
<dbReference type="Gene3D" id="1.20.1250.20">
    <property type="entry name" value="MFS general substrate transporter like domains"/>
    <property type="match status" value="1"/>
</dbReference>
<gene>
    <name evidence="3" type="ORF">H9751_05415</name>
</gene>
<evidence type="ECO:0000313" key="3">
    <source>
        <dbReference type="EMBL" id="HJC84970.1"/>
    </source>
</evidence>
<dbReference type="AlphaFoldDB" id="A0A9D2QEA2"/>
<reference evidence="3" key="2">
    <citation type="submission" date="2021-04" db="EMBL/GenBank/DDBJ databases">
        <authorList>
            <person name="Gilroy R."/>
        </authorList>
    </citation>
    <scope>NUCLEOTIDE SEQUENCE</scope>
    <source>
        <strain evidence="3">ChiHjej13B12-4958</strain>
    </source>
</reference>
<organism evidence="3 4">
    <name type="scientific">Candidatus Corynebacterium faecigallinarum</name>
    <dbReference type="NCBI Taxonomy" id="2838528"/>
    <lineage>
        <taxon>Bacteria</taxon>
        <taxon>Bacillati</taxon>
        <taxon>Actinomycetota</taxon>
        <taxon>Actinomycetes</taxon>
        <taxon>Mycobacteriales</taxon>
        <taxon>Corynebacteriaceae</taxon>
        <taxon>Corynebacterium</taxon>
    </lineage>
</organism>